<accession>Q6IKG3</accession>
<evidence type="ECO:0000313" key="2">
    <source>
        <dbReference type="EMBL" id="DAA03909.1"/>
    </source>
</evidence>
<reference evidence="2" key="1">
    <citation type="journal article" date="2003" name="Genome Biol.">
        <title>An integrated gene annotation and transcriptional profiling approach towards the full gene content of the Drosophila genome.</title>
        <authorList>
            <person name="Hild M."/>
            <person name="Beckmann B."/>
            <person name="Haas S.A."/>
            <person name="Koch B."/>
            <person name="Solovyev V."/>
            <person name="Busold C."/>
            <person name="Fellenberg K."/>
            <person name="Boutros M."/>
            <person name="Vingron M."/>
            <person name="Sauer F."/>
            <person name="Hoheisel J.D."/>
            <person name="Paro R."/>
        </authorList>
    </citation>
    <scope>NUCLEOTIDE SEQUENCE</scope>
</reference>
<gene>
    <name evidence="2" type="ORF">HDC12508</name>
</gene>
<dbReference type="AlphaFoldDB" id="Q6IKG3"/>
<feature type="region of interest" description="Disordered" evidence="1">
    <location>
        <begin position="57"/>
        <end position="125"/>
    </location>
</feature>
<dbReference type="EMBL" id="BK002403">
    <property type="protein sequence ID" value="DAA03909.1"/>
    <property type="molecule type" value="Genomic_DNA"/>
</dbReference>
<protein>
    <submittedName>
        <fullName evidence="2">HDC12508</fullName>
    </submittedName>
</protein>
<evidence type="ECO:0000256" key="1">
    <source>
        <dbReference type="SAM" id="MobiDB-lite"/>
    </source>
</evidence>
<organism evidence="2">
    <name type="scientific">Drosophila melanogaster</name>
    <name type="common">Fruit fly</name>
    <dbReference type="NCBI Taxonomy" id="7227"/>
    <lineage>
        <taxon>Eukaryota</taxon>
        <taxon>Metazoa</taxon>
        <taxon>Ecdysozoa</taxon>
        <taxon>Arthropoda</taxon>
        <taxon>Hexapoda</taxon>
        <taxon>Insecta</taxon>
        <taxon>Pterygota</taxon>
        <taxon>Neoptera</taxon>
        <taxon>Endopterygota</taxon>
        <taxon>Diptera</taxon>
        <taxon>Brachycera</taxon>
        <taxon>Muscomorpha</taxon>
        <taxon>Ephydroidea</taxon>
        <taxon>Drosophilidae</taxon>
        <taxon>Drosophila</taxon>
        <taxon>Sophophora</taxon>
    </lineage>
</organism>
<name>Q6IKG3_DROME</name>
<proteinExistence type="predicted"/>
<feature type="compositionally biased region" description="Polar residues" evidence="1">
    <location>
        <begin position="116"/>
        <end position="125"/>
    </location>
</feature>
<feature type="compositionally biased region" description="Basic and acidic residues" evidence="1">
    <location>
        <begin position="88"/>
        <end position="98"/>
    </location>
</feature>
<sequence length="125" mass="13510">MPTTTHSCTGPTSIVLALTVKAVRLRFFPVHSFRNTACESLSPLHDILMDVRSASSCSCGHPPSSFAAISTEHPPPHTPRKPQPTGPDELHTPADRKNKTNSALIAKRVTWPRPSSPTSHSITVL</sequence>